<keyword evidence="2" id="KW-1185">Reference proteome</keyword>
<dbReference type="SUPFAM" id="SSF52540">
    <property type="entry name" value="P-loop containing nucleoside triphosphate hydrolases"/>
    <property type="match status" value="1"/>
</dbReference>
<evidence type="ECO:0008006" key="3">
    <source>
        <dbReference type="Google" id="ProtNLM"/>
    </source>
</evidence>
<evidence type="ECO:0000313" key="2">
    <source>
        <dbReference type="Proteomes" id="UP000306113"/>
    </source>
</evidence>
<evidence type="ECO:0000313" key="1">
    <source>
        <dbReference type="EMBL" id="THD76324.1"/>
    </source>
</evidence>
<proteinExistence type="predicted"/>
<dbReference type="Proteomes" id="UP000306113">
    <property type="component" value="Unassembled WGS sequence"/>
</dbReference>
<protein>
    <recommendedName>
        <fullName evidence="3">Sulfotransferase domain-containing protein</fullName>
    </recommendedName>
</protein>
<sequence length="266" mass="30325">MTALAMQPMTAPRILCVGTHHKTGTIWMQQVFKALSTALNLPKFSMWKRAVKRLPAEGRVLGTNWDSAFPDELFARDDVLFLHIIRDPRDVLLSGARYHETAPASKEDWLHEPRPEFGGMTYQQKLLSIPDADDRILFEMEHKHADTLRQMRAWDYSRANSIEWQYEALIADTDCTQFRDALTRFGLSAEQVEKGTRAFWENSLFGGMADPAQRKTVVAGHVNSGVARQWPGKMSPRVGRAYLDRFGDDLIALGYETDKNWLGALR</sequence>
<comment type="caution">
    <text evidence="1">The sequence shown here is derived from an EMBL/GenBank/DDBJ whole genome shotgun (WGS) entry which is preliminary data.</text>
</comment>
<dbReference type="RefSeq" id="WP_136337268.1">
    <property type="nucleotide sequence ID" value="NZ_SSMD01000001.1"/>
</dbReference>
<name>A0A4S3MF40_9RHOB</name>
<organism evidence="1 2">
    <name type="scientific">Thalassobius vesicularis</name>
    <dbReference type="NCBI Taxonomy" id="1294297"/>
    <lineage>
        <taxon>Bacteria</taxon>
        <taxon>Pseudomonadati</taxon>
        <taxon>Pseudomonadota</taxon>
        <taxon>Alphaproteobacteria</taxon>
        <taxon>Rhodobacterales</taxon>
        <taxon>Roseobacteraceae</taxon>
        <taxon>Thalassovita</taxon>
    </lineage>
</organism>
<dbReference type="AlphaFoldDB" id="A0A4S3MF40"/>
<accession>A0A4S3MF40</accession>
<reference evidence="1 2" key="1">
    <citation type="submission" date="2019-04" db="EMBL/GenBank/DDBJ databases">
        <title>Draft genome sequence of Youngimonas vesicularis.</title>
        <authorList>
            <person name="Hameed A."/>
        </authorList>
    </citation>
    <scope>NUCLEOTIDE SEQUENCE [LARGE SCALE GENOMIC DNA]</scope>
    <source>
        <strain evidence="1 2">CC-AMW-E</strain>
    </source>
</reference>
<dbReference type="OrthoDB" id="4964299at2"/>
<gene>
    <name evidence="1" type="ORF">E7681_00335</name>
</gene>
<dbReference type="EMBL" id="SSMD01000001">
    <property type="protein sequence ID" value="THD76324.1"/>
    <property type="molecule type" value="Genomic_DNA"/>
</dbReference>
<dbReference type="InterPro" id="IPR027417">
    <property type="entry name" value="P-loop_NTPase"/>
</dbReference>
<dbReference type="Gene3D" id="3.40.50.300">
    <property type="entry name" value="P-loop containing nucleotide triphosphate hydrolases"/>
    <property type="match status" value="1"/>
</dbReference>